<reference evidence="2 3" key="1">
    <citation type="submission" date="2018-12" db="EMBL/GenBank/DDBJ databases">
        <authorList>
            <consortium name="Pathogen Informatics"/>
        </authorList>
    </citation>
    <scope>NUCLEOTIDE SEQUENCE [LARGE SCALE GENOMIC DNA]</scope>
    <source>
        <strain evidence="2 3">NCTC9695</strain>
    </source>
</reference>
<evidence type="ECO:0000313" key="3">
    <source>
        <dbReference type="Proteomes" id="UP000275777"/>
    </source>
</evidence>
<name>A0A3S4HM26_CHRVL</name>
<protein>
    <submittedName>
        <fullName evidence="2">Protein of uncharacterized function (DUF1302)</fullName>
    </submittedName>
</protein>
<feature type="region of interest" description="Disordered" evidence="1">
    <location>
        <begin position="1"/>
        <end position="30"/>
    </location>
</feature>
<evidence type="ECO:0000313" key="2">
    <source>
        <dbReference type="EMBL" id="VEB42568.1"/>
    </source>
</evidence>
<sequence length="89" mass="9794">MAIGSVYRTENPNDAFTSHANAMDAQNDGDLNYRRGDLVSESWQGYAQGDLRRGDGGVFVSAKAWYDYGLIHRPVPHGHAPTATSQARR</sequence>
<organism evidence="2 3">
    <name type="scientific">Chromobacterium violaceum</name>
    <dbReference type="NCBI Taxonomy" id="536"/>
    <lineage>
        <taxon>Bacteria</taxon>
        <taxon>Pseudomonadati</taxon>
        <taxon>Pseudomonadota</taxon>
        <taxon>Betaproteobacteria</taxon>
        <taxon>Neisseriales</taxon>
        <taxon>Chromobacteriaceae</taxon>
        <taxon>Chromobacterium</taxon>
    </lineage>
</organism>
<dbReference type="EMBL" id="LR134182">
    <property type="protein sequence ID" value="VEB42568.1"/>
    <property type="molecule type" value="Genomic_DNA"/>
</dbReference>
<accession>A0A3S4HM26</accession>
<evidence type="ECO:0000256" key="1">
    <source>
        <dbReference type="SAM" id="MobiDB-lite"/>
    </source>
</evidence>
<feature type="compositionally biased region" description="Polar residues" evidence="1">
    <location>
        <begin position="8"/>
        <end position="20"/>
    </location>
</feature>
<dbReference type="AlphaFoldDB" id="A0A3S4HM26"/>
<dbReference type="Proteomes" id="UP000275777">
    <property type="component" value="Chromosome"/>
</dbReference>
<dbReference type="InterPro" id="IPR010727">
    <property type="entry name" value="DUF1302"/>
</dbReference>
<dbReference type="Pfam" id="PF06980">
    <property type="entry name" value="DUF1302"/>
    <property type="match status" value="1"/>
</dbReference>
<proteinExistence type="predicted"/>
<gene>
    <name evidence="2" type="ORF">NCTC9695_03018</name>
</gene>